<name>A0A8H4QGP1_9AGAR</name>
<organism evidence="1 2">
    <name type="scientific">Agrocybe pediades</name>
    <dbReference type="NCBI Taxonomy" id="84607"/>
    <lineage>
        <taxon>Eukaryota</taxon>
        <taxon>Fungi</taxon>
        <taxon>Dikarya</taxon>
        <taxon>Basidiomycota</taxon>
        <taxon>Agaricomycotina</taxon>
        <taxon>Agaricomycetes</taxon>
        <taxon>Agaricomycetidae</taxon>
        <taxon>Agaricales</taxon>
        <taxon>Agaricineae</taxon>
        <taxon>Strophariaceae</taxon>
        <taxon>Agrocybe</taxon>
    </lineage>
</organism>
<gene>
    <name evidence="1" type="ORF">D9613_006465</name>
</gene>
<dbReference type="AlphaFoldDB" id="A0A8H4QGP1"/>
<evidence type="ECO:0000313" key="2">
    <source>
        <dbReference type="Proteomes" id="UP000521872"/>
    </source>
</evidence>
<sequence length="185" mass="20449">MRTRSLFENSVLGRIQTLGQWGRGNPNLDILPSPSLLLGLRRRPTPPLSPRLRTRPPIQRKHLEPSVCIPSTNVDNLRSFKKAAIGNLLAEDEIISDELFFSTFLDCNDAVSEEGKAFPDAPRTEVAWHVIATLAYGPDQALGLFYEPTHPTPSCMPSSISGSAHLIRIPSVPPVLVIRSIHSER</sequence>
<dbReference type="Proteomes" id="UP000521872">
    <property type="component" value="Unassembled WGS sequence"/>
</dbReference>
<proteinExistence type="predicted"/>
<reference evidence="1 2" key="1">
    <citation type="submission" date="2019-12" db="EMBL/GenBank/DDBJ databases">
        <authorList>
            <person name="Floudas D."/>
            <person name="Bentzer J."/>
            <person name="Ahren D."/>
            <person name="Johansson T."/>
            <person name="Persson P."/>
            <person name="Tunlid A."/>
        </authorList>
    </citation>
    <scope>NUCLEOTIDE SEQUENCE [LARGE SCALE GENOMIC DNA]</scope>
    <source>
        <strain evidence="1 2">CBS 102.39</strain>
    </source>
</reference>
<comment type="caution">
    <text evidence="1">The sequence shown here is derived from an EMBL/GenBank/DDBJ whole genome shotgun (WGS) entry which is preliminary data.</text>
</comment>
<dbReference type="EMBL" id="JAACJL010000058">
    <property type="protein sequence ID" value="KAF4610774.1"/>
    <property type="molecule type" value="Genomic_DNA"/>
</dbReference>
<evidence type="ECO:0000313" key="1">
    <source>
        <dbReference type="EMBL" id="KAF4610774.1"/>
    </source>
</evidence>
<keyword evidence="2" id="KW-1185">Reference proteome</keyword>
<accession>A0A8H4QGP1</accession>
<protein>
    <submittedName>
        <fullName evidence="1">Uncharacterized protein</fullName>
    </submittedName>
</protein>